<dbReference type="EMBL" id="CAJNDS010002668">
    <property type="protein sequence ID" value="CAE7560756.1"/>
    <property type="molecule type" value="Genomic_DNA"/>
</dbReference>
<keyword evidence="3" id="KW-1185">Reference proteome</keyword>
<protein>
    <submittedName>
        <fullName evidence="2">Uncharacterized protein</fullName>
    </submittedName>
</protein>
<dbReference type="Proteomes" id="UP000604046">
    <property type="component" value="Unassembled WGS sequence"/>
</dbReference>
<sequence>EALRLLAMLAPGGKLSALLSKDLASRSLALAESLLLRSQFLKRPPPEEPFTLAESIAVADGLRGSSAQAAALDLLAAAQHQVTRQVVKCWEEVISASVGGGALAQHALLKLVADALNAYGIGLGVESKHSALSRLKPMLVLAAGELRMGLEGYGTQEGLCAACMMLEAAIVALGKDAEALESGNLEEVSNCLRELHRAMQDAFDFLSDLPRDLATPPKELPMLARVVAAFQVEDPRQFSAEFQRTLWALCLLPPQEFQVLLPCLQELQDWQATPGFGKVLEVAVWGLEETQLSESPEVWRQCSMMLAEVALDAAVYLPEVAIPEICAEEVPSPSPASSSRSAEVAHARLAASRLRAPRPVPAADPTHEGVLGSVQKP</sequence>
<gene>
    <name evidence="2" type="ORF">SNAT2548_LOCUS31614</name>
</gene>
<name>A0A812U3P0_9DINO</name>
<evidence type="ECO:0000313" key="2">
    <source>
        <dbReference type="EMBL" id="CAE7560756.1"/>
    </source>
</evidence>
<comment type="caution">
    <text evidence="2">The sequence shown here is derived from an EMBL/GenBank/DDBJ whole genome shotgun (WGS) entry which is preliminary data.</text>
</comment>
<reference evidence="2" key="1">
    <citation type="submission" date="2021-02" db="EMBL/GenBank/DDBJ databases">
        <authorList>
            <person name="Dougan E. K."/>
            <person name="Rhodes N."/>
            <person name="Thang M."/>
            <person name="Chan C."/>
        </authorList>
    </citation>
    <scope>NUCLEOTIDE SEQUENCE</scope>
</reference>
<accession>A0A812U3P0</accession>
<evidence type="ECO:0000313" key="3">
    <source>
        <dbReference type="Proteomes" id="UP000604046"/>
    </source>
</evidence>
<evidence type="ECO:0000256" key="1">
    <source>
        <dbReference type="SAM" id="MobiDB-lite"/>
    </source>
</evidence>
<dbReference type="OrthoDB" id="10663326at2759"/>
<feature type="non-terminal residue" evidence="2">
    <location>
        <position position="1"/>
    </location>
</feature>
<feature type="region of interest" description="Disordered" evidence="1">
    <location>
        <begin position="353"/>
        <end position="377"/>
    </location>
</feature>
<proteinExistence type="predicted"/>
<dbReference type="AlphaFoldDB" id="A0A812U3P0"/>
<organism evidence="2 3">
    <name type="scientific">Symbiodinium natans</name>
    <dbReference type="NCBI Taxonomy" id="878477"/>
    <lineage>
        <taxon>Eukaryota</taxon>
        <taxon>Sar</taxon>
        <taxon>Alveolata</taxon>
        <taxon>Dinophyceae</taxon>
        <taxon>Suessiales</taxon>
        <taxon>Symbiodiniaceae</taxon>
        <taxon>Symbiodinium</taxon>
    </lineage>
</organism>